<evidence type="ECO:0000256" key="1">
    <source>
        <dbReference type="ARBA" id="ARBA00012552"/>
    </source>
</evidence>
<reference evidence="10" key="1">
    <citation type="submission" date="2023-10" db="EMBL/GenBank/DDBJ databases">
        <authorList>
            <person name="Noh H."/>
        </authorList>
    </citation>
    <scope>NUCLEOTIDE SEQUENCE</scope>
    <source>
        <strain evidence="10">DUCC4014</strain>
    </source>
</reference>
<sequence length="778" mass="84252">MPPAQPGPSKPKATMANGTTPKAKPKTRVANFFSDDDEADHERAAAAGAAPANGVVRKKRRLNDKHGKGKARSEELERIAAELLVKRYELPFYQGRRDILSQILDNDTVVIIGETGCGKSTQLGQLLRRHALALEHYGPRGPSVAITQPRRLPTISLATRVAAEMGVAVGGEVGYAVRFEDATSRDTRVRFMTEGVLMRELANDGPQAKKDKGKANGEAKDDTAADDPLNLLLRYDVVIIDEAHERTLNTDFLLGSMKKIQRLRKARAGEGVKPLKIVIMSATLDPVKFTSFFSGAPALHVPGRMFDVATSHTAKPVDDFVEAAADAALMVHTRKPSPVGEMLVFMPGSDEIENLVSLLKRRGNDLAPDATQLQVLPLYASLPATAQSKIFAPVPGNTRRVVVATNIAETSLTIPGVGFVIDSGYKKEKEFIYRASGAIEHLRKMEISQASAWQRTGRAGREMPGECLRLYTEAAFRKMPEFDTPEIQRCNLANAVLQLIAMRQDPFAFEYIDPPSRDSIAAAFRTLAGLGAISSPTDITPLGRQMLHYPLDPEHARILVAAFELGCAAELIDILALVVSGPVFHDRGDTRETAAAARAKFIHRDGDHLTAMNVLRAYLSLRSGDNDDGDDDDRPKAGKGGIGAWCRDNHVNGKTLAAAARVRAQLRMLAERHGADASSSCAGDFSLVGRALLQGLFMNTAVIQADGSYRQTVGSLTVKIHPSSVLAGRKVPAIVYDELAITSAIYARNVSAFDQDLLVTVPWFQKAGAAQPVSRKTV</sequence>
<dbReference type="Pfam" id="PF04408">
    <property type="entry name" value="WHD_HA2"/>
    <property type="match status" value="1"/>
</dbReference>
<evidence type="ECO:0000256" key="5">
    <source>
        <dbReference type="ARBA" id="ARBA00022840"/>
    </source>
</evidence>
<dbReference type="RefSeq" id="XP_062625509.1">
    <property type="nucleotide sequence ID" value="XM_062769525.1"/>
</dbReference>
<evidence type="ECO:0000259" key="9">
    <source>
        <dbReference type="PROSITE" id="PS51194"/>
    </source>
</evidence>
<dbReference type="Pfam" id="PF00271">
    <property type="entry name" value="Helicase_C"/>
    <property type="match status" value="1"/>
</dbReference>
<feature type="region of interest" description="Disordered" evidence="7">
    <location>
        <begin position="1"/>
        <end position="72"/>
    </location>
</feature>
<dbReference type="GeneID" id="87806245"/>
<dbReference type="InterPro" id="IPR014001">
    <property type="entry name" value="Helicase_ATP-bd"/>
</dbReference>
<dbReference type="PROSITE" id="PS51194">
    <property type="entry name" value="HELICASE_CTER"/>
    <property type="match status" value="1"/>
</dbReference>
<dbReference type="EC" id="3.6.4.13" evidence="1"/>
<dbReference type="Gene3D" id="3.40.50.300">
    <property type="entry name" value="P-loop containing nucleotide triphosphate hydrolases"/>
    <property type="match status" value="2"/>
</dbReference>
<dbReference type="PANTHER" id="PTHR18934:SF118">
    <property type="entry name" value="ATP-DEPENDENT RNA HELICASE DHX33"/>
    <property type="match status" value="1"/>
</dbReference>
<feature type="compositionally biased region" description="Basic residues" evidence="7">
    <location>
        <begin position="56"/>
        <end position="70"/>
    </location>
</feature>
<dbReference type="PROSITE" id="PS51192">
    <property type="entry name" value="HELICASE_ATP_BIND_1"/>
    <property type="match status" value="1"/>
</dbReference>
<dbReference type="GO" id="GO:0005730">
    <property type="term" value="C:nucleolus"/>
    <property type="evidence" value="ECO:0007669"/>
    <property type="project" value="TreeGrafter"/>
</dbReference>
<organism evidence="10 11">
    <name type="scientific">Vanrija pseudolonga</name>
    <dbReference type="NCBI Taxonomy" id="143232"/>
    <lineage>
        <taxon>Eukaryota</taxon>
        <taxon>Fungi</taxon>
        <taxon>Dikarya</taxon>
        <taxon>Basidiomycota</taxon>
        <taxon>Agaricomycotina</taxon>
        <taxon>Tremellomycetes</taxon>
        <taxon>Trichosporonales</taxon>
        <taxon>Trichosporonaceae</taxon>
        <taxon>Vanrija</taxon>
    </lineage>
</organism>
<dbReference type="SMART" id="SM00847">
    <property type="entry name" value="HA2"/>
    <property type="match status" value="1"/>
</dbReference>
<dbReference type="InterPro" id="IPR001650">
    <property type="entry name" value="Helicase_C-like"/>
</dbReference>
<dbReference type="EMBL" id="CP086715">
    <property type="protein sequence ID" value="WOO79477.1"/>
    <property type="molecule type" value="Genomic_DNA"/>
</dbReference>
<gene>
    <name evidence="10" type="primary">prh1</name>
    <name evidence="10" type="ORF">LOC62_02G002999</name>
</gene>
<dbReference type="InterPro" id="IPR011709">
    <property type="entry name" value="DEAD-box_helicase_OB_fold"/>
</dbReference>
<evidence type="ECO:0000256" key="4">
    <source>
        <dbReference type="ARBA" id="ARBA00022806"/>
    </source>
</evidence>
<keyword evidence="5" id="KW-0067">ATP-binding</keyword>
<evidence type="ECO:0000313" key="11">
    <source>
        <dbReference type="Proteomes" id="UP000827549"/>
    </source>
</evidence>
<dbReference type="CDD" id="cd18791">
    <property type="entry name" value="SF2_C_RHA"/>
    <property type="match status" value="1"/>
</dbReference>
<dbReference type="Pfam" id="PF07717">
    <property type="entry name" value="OB_NTP_bind"/>
    <property type="match status" value="1"/>
</dbReference>
<dbReference type="AlphaFoldDB" id="A0AAF0Y3P8"/>
<dbReference type="Gene3D" id="1.20.120.1080">
    <property type="match status" value="1"/>
</dbReference>
<feature type="domain" description="Helicase C-terminal" evidence="9">
    <location>
        <begin position="316"/>
        <end position="503"/>
    </location>
</feature>
<keyword evidence="4 10" id="KW-0347">Helicase</keyword>
<dbReference type="GO" id="GO:0003725">
    <property type="term" value="F:double-stranded RNA binding"/>
    <property type="evidence" value="ECO:0007669"/>
    <property type="project" value="TreeGrafter"/>
</dbReference>
<evidence type="ECO:0000256" key="2">
    <source>
        <dbReference type="ARBA" id="ARBA00022741"/>
    </source>
</evidence>
<evidence type="ECO:0000313" key="10">
    <source>
        <dbReference type="EMBL" id="WOO79477.1"/>
    </source>
</evidence>
<dbReference type="GO" id="GO:0005524">
    <property type="term" value="F:ATP binding"/>
    <property type="evidence" value="ECO:0007669"/>
    <property type="project" value="UniProtKB-KW"/>
</dbReference>
<dbReference type="SMART" id="SM00382">
    <property type="entry name" value="AAA"/>
    <property type="match status" value="1"/>
</dbReference>
<evidence type="ECO:0000259" key="8">
    <source>
        <dbReference type="PROSITE" id="PS51192"/>
    </source>
</evidence>
<dbReference type="GO" id="GO:0016787">
    <property type="term" value="F:hydrolase activity"/>
    <property type="evidence" value="ECO:0007669"/>
    <property type="project" value="UniProtKB-KW"/>
</dbReference>
<feature type="compositionally biased region" description="Basic and acidic residues" evidence="7">
    <location>
        <begin position="207"/>
        <end position="222"/>
    </location>
</feature>
<dbReference type="InterPro" id="IPR048333">
    <property type="entry name" value="HA2_WH"/>
</dbReference>
<dbReference type="GO" id="GO:0045943">
    <property type="term" value="P:positive regulation of transcription by RNA polymerase I"/>
    <property type="evidence" value="ECO:0007669"/>
    <property type="project" value="TreeGrafter"/>
</dbReference>
<dbReference type="Pfam" id="PF21010">
    <property type="entry name" value="HA2_C"/>
    <property type="match status" value="1"/>
</dbReference>
<evidence type="ECO:0000256" key="7">
    <source>
        <dbReference type="SAM" id="MobiDB-lite"/>
    </source>
</evidence>
<evidence type="ECO:0000256" key="6">
    <source>
        <dbReference type="ARBA" id="ARBA00047984"/>
    </source>
</evidence>
<keyword evidence="3" id="KW-0378">Hydrolase</keyword>
<accession>A0AAF0Y3P8</accession>
<feature type="domain" description="Helicase ATP-binding" evidence="8">
    <location>
        <begin position="100"/>
        <end position="302"/>
    </location>
</feature>
<dbReference type="Proteomes" id="UP000827549">
    <property type="component" value="Chromosome 2"/>
</dbReference>
<comment type="catalytic activity">
    <reaction evidence="6">
        <text>ATP + H2O = ADP + phosphate + H(+)</text>
        <dbReference type="Rhea" id="RHEA:13065"/>
        <dbReference type="ChEBI" id="CHEBI:15377"/>
        <dbReference type="ChEBI" id="CHEBI:15378"/>
        <dbReference type="ChEBI" id="CHEBI:30616"/>
        <dbReference type="ChEBI" id="CHEBI:43474"/>
        <dbReference type="ChEBI" id="CHEBI:456216"/>
        <dbReference type="EC" id="3.6.4.13"/>
    </reaction>
</comment>
<dbReference type="PANTHER" id="PTHR18934">
    <property type="entry name" value="ATP-DEPENDENT RNA HELICASE"/>
    <property type="match status" value="1"/>
</dbReference>
<dbReference type="InterPro" id="IPR007502">
    <property type="entry name" value="Helicase-assoc_dom"/>
</dbReference>
<name>A0AAF0Y3P8_9TREE</name>
<dbReference type="SMART" id="SM00487">
    <property type="entry name" value="DEXDc"/>
    <property type="match status" value="1"/>
</dbReference>
<proteinExistence type="predicted"/>
<dbReference type="SMART" id="SM00490">
    <property type="entry name" value="HELICc"/>
    <property type="match status" value="1"/>
</dbReference>
<dbReference type="InterPro" id="IPR003593">
    <property type="entry name" value="AAA+_ATPase"/>
</dbReference>
<keyword evidence="2" id="KW-0547">Nucleotide-binding</keyword>
<dbReference type="InterPro" id="IPR027417">
    <property type="entry name" value="P-loop_NTPase"/>
</dbReference>
<keyword evidence="11" id="KW-1185">Reference proteome</keyword>
<protein>
    <recommendedName>
        <fullName evidence="1">RNA helicase</fullName>
        <ecNumber evidence="1">3.6.4.13</ecNumber>
    </recommendedName>
</protein>
<evidence type="ECO:0000256" key="3">
    <source>
        <dbReference type="ARBA" id="ARBA00022801"/>
    </source>
</evidence>
<dbReference type="SUPFAM" id="SSF52540">
    <property type="entry name" value="P-loop containing nucleoside triphosphate hydrolases"/>
    <property type="match status" value="1"/>
</dbReference>
<dbReference type="GO" id="GO:0003724">
    <property type="term" value="F:RNA helicase activity"/>
    <property type="evidence" value="ECO:0007669"/>
    <property type="project" value="UniProtKB-EC"/>
</dbReference>
<feature type="region of interest" description="Disordered" evidence="7">
    <location>
        <begin position="202"/>
        <end position="222"/>
    </location>
</feature>